<dbReference type="AlphaFoldDB" id="A0AAD7E396"/>
<comment type="caution">
    <text evidence="5">The sequence shown here is derived from an EMBL/GenBank/DDBJ whole genome shotgun (WGS) entry which is preliminary data.</text>
</comment>
<dbReference type="InterPro" id="IPR019148">
    <property type="entry name" value="Nuclear_protein_DGCR14_ESS-2"/>
</dbReference>
<keyword evidence="3" id="KW-0539">Nucleus</keyword>
<gene>
    <name evidence="5" type="ORF">GGX14DRAFT_638545</name>
</gene>
<evidence type="ECO:0000256" key="2">
    <source>
        <dbReference type="ARBA" id="ARBA00009072"/>
    </source>
</evidence>
<dbReference type="Proteomes" id="UP001219525">
    <property type="component" value="Unassembled WGS sequence"/>
</dbReference>
<evidence type="ECO:0000313" key="5">
    <source>
        <dbReference type="EMBL" id="KAJ7225408.1"/>
    </source>
</evidence>
<dbReference type="PANTHER" id="PTHR12940">
    <property type="entry name" value="ES-2 PROTEIN - RELATED"/>
    <property type="match status" value="1"/>
</dbReference>
<name>A0AAD7E396_9AGAR</name>
<comment type="similarity">
    <text evidence="2">Belongs to the ESS2 family.</text>
</comment>
<protein>
    <submittedName>
        <fullName evidence="5">Nuclear protein DGCR14</fullName>
    </submittedName>
</protein>
<accession>A0AAD7E396</accession>
<feature type="compositionally biased region" description="Basic and acidic residues" evidence="4">
    <location>
        <begin position="475"/>
        <end position="484"/>
    </location>
</feature>
<feature type="compositionally biased region" description="Basic and acidic residues" evidence="4">
    <location>
        <begin position="190"/>
        <end position="199"/>
    </location>
</feature>
<proteinExistence type="inferred from homology"/>
<feature type="region of interest" description="Disordered" evidence="4">
    <location>
        <begin position="467"/>
        <end position="498"/>
    </location>
</feature>
<reference evidence="5" key="1">
    <citation type="submission" date="2023-03" db="EMBL/GenBank/DDBJ databases">
        <title>Massive genome expansion in bonnet fungi (Mycena s.s.) driven by repeated elements and novel gene families across ecological guilds.</title>
        <authorList>
            <consortium name="Lawrence Berkeley National Laboratory"/>
            <person name="Harder C.B."/>
            <person name="Miyauchi S."/>
            <person name="Viragh M."/>
            <person name="Kuo A."/>
            <person name="Thoen E."/>
            <person name="Andreopoulos B."/>
            <person name="Lu D."/>
            <person name="Skrede I."/>
            <person name="Drula E."/>
            <person name="Henrissat B."/>
            <person name="Morin E."/>
            <person name="Kohler A."/>
            <person name="Barry K."/>
            <person name="LaButti K."/>
            <person name="Morin E."/>
            <person name="Salamov A."/>
            <person name="Lipzen A."/>
            <person name="Mereny Z."/>
            <person name="Hegedus B."/>
            <person name="Baldrian P."/>
            <person name="Stursova M."/>
            <person name="Weitz H."/>
            <person name="Taylor A."/>
            <person name="Grigoriev I.V."/>
            <person name="Nagy L.G."/>
            <person name="Martin F."/>
            <person name="Kauserud H."/>
        </authorList>
    </citation>
    <scope>NUCLEOTIDE SEQUENCE</scope>
    <source>
        <strain evidence="5">9144</strain>
    </source>
</reference>
<feature type="region of interest" description="Disordered" evidence="4">
    <location>
        <begin position="254"/>
        <end position="307"/>
    </location>
</feature>
<dbReference type="GO" id="GO:0071013">
    <property type="term" value="C:catalytic step 2 spliceosome"/>
    <property type="evidence" value="ECO:0007669"/>
    <property type="project" value="TreeGrafter"/>
</dbReference>
<dbReference type="PANTHER" id="PTHR12940:SF0">
    <property type="entry name" value="SPLICING FACTOR ESS-2 HOMOLOG"/>
    <property type="match status" value="1"/>
</dbReference>
<feature type="compositionally biased region" description="Basic and acidic residues" evidence="4">
    <location>
        <begin position="94"/>
        <end position="107"/>
    </location>
</feature>
<feature type="region of interest" description="Disordered" evidence="4">
    <location>
        <begin position="67"/>
        <end position="109"/>
    </location>
</feature>
<feature type="compositionally biased region" description="Basic and acidic residues" evidence="4">
    <location>
        <begin position="259"/>
        <end position="271"/>
    </location>
</feature>
<sequence length="498" mass="54850">MSAPARSLNRQVVLEEDEYMEAMSKIIARDFFPSLVHLDATNNYLDALSTQDPHLINASVRRLEEIGVTPKHPLQTPGRTPYGGGPSETPLRTPRGEAPAKRPRYDTDLSLDDFQARYTSEDNSSFTEILDEENRKRKERWSWAWDAQKRVEAQQERLIAARERLMIEPQSMVGMREKFRVEAPKPAGLIEDKKAKEGNEDSEQPEQDEGVKEQALAVMNPKDAVDVMAPQKDTRSASVDGWKFKARNSLMFPPDADESPYHTHLVEHGGDPRAISHGSTRLPKPDDSHPSSFSASAPPSPTRSHINAAIMGTPYRPKSPTINNFSFVPNLPSPTPEELGPAAVKQLMTWGTLNATPRIISQSEDLPPPNTPFHIAAPTSREAISHKLSNKASKSLRVKAGLLGLGGRTPSVSRTPFSGGTAKKGAMGPPSWTPRPSEAAGNLTPAARRLLNRTAMGTAAARRAEAMDKTAGWDAKWKEQDLNRVRWTPTPNATTKHG</sequence>
<comment type="subcellular location">
    <subcellularLocation>
        <location evidence="1">Nucleus</location>
    </subcellularLocation>
</comment>
<feature type="region of interest" description="Disordered" evidence="4">
    <location>
        <begin position="190"/>
        <end position="213"/>
    </location>
</feature>
<dbReference type="EMBL" id="JARJCW010000004">
    <property type="protein sequence ID" value="KAJ7225408.1"/>
    <property type="molecule type" value="Genomic_DNA"/>
</dbReference>
<evidence type="ECO:0000256" key="1">
    <source>
        <dbReference type="ARBA" id="ARBA00004123"/>
    </source>
</evidence>
<evidence type="ECO:0000256" key="3">
    <source>
        <dbReference type="ARBA" id="ARBA00023242"/>
    </source>
</evidence>
<organism evidence="5 6">
    <name type="scientific">Mycena pura</name>
    <dbReference type="NCBI Taxonomy" id="153505"/>
    <lineage>
        <taxon>Eukaryota</taxon>
        <taxon>Fungi</taxon>
        <taxon>Dikarya</taxon>
        <taxon>Basidiomycota</taxon>
        <taxon>Agaricomycotina</taxon>
        <taxon>Agaricomycetes</taxon>
        <taxon>Agaricomycetidae</taxon>
        <taxon>Agaricales</taxon>
        <taxon>Marasmiineae</taxon>
        <taxon>Mycenaceae</taxon>
        <taxon>Mycena</taxon>
    </lineage>
</organism>
<feature type="region of interest" description="Disordered" evidence="4">
    <location>
        <begin position="407"/>
        <end position="441"/>
    </location>
</feature>
<dbReference type="Pfam" id="PF09751">
    <property type="entry name" value="Es2"/>
    <property type="match status" value="1"/>
</dbReference>
<feature type="compositionally biased region" description="Polar residues" evidence="4">
    <location>
        <begin position="489"/>
        <end position="498"/>
    </location>
</feature>
<evidence type="ECO:0000313" key="6">
    <source>
        <dbReference type="Proteomes" id="UP001219525"/>
    </source>
</evidence>
<keyword evidence="6" id="KW-1185">Reference proteome</keyword>
<evidence type="ECO:0000256" key="4">
    <source>
        <dbReference type="SAM" id="MobiDB-lite"/>
    </source>
</evidence>